<gene>
    <name evidence="1" type="ORF">HK17_06815</name>
</gene>
<evidence type="ECO:0000313" key="2">
    <source>
        <dbReference type="Proteomes" id="UP000194641"/>
    </source>
</evidence>
<dbReference type="InterPro" id="IPR025127">
    <property type="entry name" value="DUF4054"/>
</dbReference>
<comment type="caution">
    <text evidence="1">The sequence shown here is derived from an EMBL/GenBank/DDBJ whole genome shotgun (WGS) entry which is preliminary data.</text>
</comment>
<protein>
    <recommendedName>
        <fullName evidence="3">DUF4054 domain-containing protein</fullName>
    </recommendedName>
</protein>
<reference evidence="2" key="1">
    <citation type="submission" date="2014-06" db="EMBL/GenBank/DDBJ databases">
        <authorList>
            <person name="Winans N.J."/>
            <person name="Newell P.D."/>
            <person name="Douglas A.E."/>
        </authorList>
    </citation>
    <scope>NUCLEOTIDE SEQUENCE [LARGE SCALE GENOMIC DNA]</scope>
</reference>
<sequence length="173" mass="17625">MPSAPFCLSVWQARYPALYASVGAQGAAACFSLASLFLPNDDTSPVSNLTKRAELLGLITAHLAQLGLGSCVSVPEASLVNQTSASTVSSAGGTLADTLISAAEIPSSADQATAAFMPPSLVGRISAARMGSVDVQTDAGPVAGSQGWWLQTPYGAAYWAATAFLRTARYVPG</sequence>
<proteinExistence type="predicted"/>
<dbReference type="EMBL" id="JOPA01000019">
    <property type="protein sequence ID" value="OUI93979.1"/>
    <property type="molecule type" value="Genomic_DNA"/>
</dbReference>
<dbReference type="AlphaFoldDB" id="A0A252AUI8"/>
<dbReference type="RefSeq" id="WP_086659388.1">
    <property type="nucleotide sequence ID" value="NZ_JBJJWX010000001.1"/>
</dbReference>
<accession>A0A252AUI8</accession>
<evidence type="ECO:0000313" key="1">
    <source>
        <dbReference type="EMBL" id="OUI93979.1"/>
    </source>
</evidence>
<name>A0A252AUI8_9PROT</name>
<organism evidence="1 2">
    <name type="scientific">Acetobacter indonesiensis</name>
    <dbReference type="NCBI Taxonomy" id="104101"/>
    <lineage>
        <taxon>Bacteria</taxon>
        <taxon>Pseudomonadati</taxon>
        <taxon>Pseudomonadota</taxon>
        <taxon>Alphaproteobacteria</taxon>
        <taxon>Acetobacterales</taxon>
        <taxon>Acetobacteraceae</taxon>
        <taxon>Acetobacter</taxon>
    </lineage>
</organism>
<dbReference type="Proteomes" id="UP000194641">
    <property type="component" value="Unassembled WGS sequence"/>
</dbReference>
<dbReference type="Pfam" id="PF13262">
    <property type="entry name" value="DUF4054"/>
    <property type="match status" value="1"/>
</dbReference>
<evidence type="ECO:0008006" key="3">
    <source>
        <dbReference type="Google" id="ProtNLM"/>
    </source>
</evidence>